<dbReference type="AlphaFoldDB" id="A0A1R3G1D5"/>
<dbReference type="EMBL" id="AWUE01024024">
    <property type="protein sequence ID" value="OMO51840.1"/>
    <property type="molecule type" value="Genomic_DNA"/>
</dbReference>
<gene>
    <name evidence="1" type="ORF">COLO4_37493</name>
</gene>
<organism evidence="1 2">
    <name type="scientific">Corchorus olitorius</name>
    <dbReference type="NCBI Taxonomy" id="93759"/>
    <lineage>
        <taxon>Eukaryota</taxon>
        <taxon>Viridiplantae</taxon>
        <taxon>Streptophyta</taxon>
        <taxon>Embryophyta</taxon>
        <taxon>Tracheophyta</taxon>
        <taxon>Spermatophyta</taxon>
        <taxon>Magnoliopsida</taxon>
        <taxon>eudicotyledons</taxon>
        <taxon>Gunneridae</taxon>
        <taxon>Pentapetalae</taxon>
        <taxon>rosids</taxon>
        <taxon>malvids</taxon>
        <taxon>Malvales</taxon>
        <taxon>Malvaceae</taxon>
        <taxon>Grewioideae</taxon>
        <taxon>Apeibeae</taxon>
        <taxon>Corchorus</taxon>
    </lineage>
</organism>
<reference evidence="2" key="1">
    <citation type="submission" date="2013-09" db="EMBL/GenBank/DDBJ databases">
        <title>Corchorus olitorius genome sequencing.</title>
        <authorList>
            <person name="Alam M."/>
            <person name="Haque M.S."/>
            <person name="Islam M.S."/>
            <person name="Emdad E.M."/>
            <person name="Islam M.M."/>
            <person name="Ahmed B."/>
            <person name="Halim A."/>
            <person name="Hossen Q.M.M."/>
            <person name="Hossain M.Z."/>
            <person name="Ahmed R."/>
            <person name="Khan M.M."/>
            <person name="Islam R."/>
            <person name="Rashid M.M."/>
            <person name="Khan S.A."/>
            <person name="Rahman M.S."/>
            <person name="Alam M."/>
            <person name="Yahiya A.S."/>
            <person name="Khan M.S."/>
            <person name="Azam M.S."/>
            <person name="Haque T."/>
            <person name="Lashkar M.Z.H."/>
            <person name="Akhand A.I."/>
            <person name="Morshed G."/>
            <person name="Roy S."/>
            <person name="Uddin K.S."/>
            <person name="Rabeya T."/>
            <person name="Hossain A.S."/>
            <person name="Chowdhury A."/>
            <person name="Snigdha A.R."/>
            <person name="Mortoza M.S."/>
            <person name="Matin S.A."/>
            <person name="Hoque S.M.E."/>
            <person name="Islam M.K."/>
            <person name="Roy D.K."/>
            <person name="Haider R."/>
            <person name="Moosa M.M."/>
            <person name="Elias S.M."/>
            <person name="Hasan A.M."/>
            <person name="Jahan S."/>
            <person name="Shafiuddin M."/>
            <person name="Mahmood N."/>
            <person name="Shommy N.S."/>
        </authorList>
    </citation>
    <scope>NUCLEOTIDE SEQUENCE [LARGE SCALE GENOMIC DNA]</scope>
    <source>
        <strain evidence="2">cv. O-4</strain>
    </source>
</reference>
<evidence type="ECO:0000313" key="2">
    <source>
        <dbReference type="Proteomes" id="UP000187203"/>
    </source>
</evidence>
<sequence length="43" mass="4174">MATAVISGGVKGGDGLGFSSTLLSSCGRNCKPSNLLSTTNISA</sequence>
<proteinExistence type="predicted"/>
<dbReference type="Proteomes" id="UP000187203">
    <property type="component" value="Unassembled WGS sequence"/>
</dbReference>
<accession>A0A1R3G1D5</accession>
<comment type="caution">
    <text evidence="1">The sequence shown here is derived from an EMBL/GenBank/DDBJ whole genome shotgun (WGS) entry which is preliminary data.</text>
</comment>
<evidence type="ECO:0000313" key="1">
    <source>
        <dbReference type="EMBL" id="OMO51840.1"/>
    </source>
</evidence>
<name>A0A1R3G1D5_9ROSI</name>
<keyword evidence="2" id="KW-1185">Reference proteome</keyword>
<protein>
    <submittedName>
        <fullName evidence="1">Uncharacterized protein</fullName>
    </submittedName>
</protein>